<gene>
    <name evidence="3" type="ORF">DLM86_08260</name>
</gene>
<dbReference type="GO" id="GO:0030313">
    <property type="term" value="C:cell envelope"/>
    <property type="evidence" value="ECO:0007669"/>
    <property type="project" value="UniProtKB-SubCell"/>
</dbReference>
<dbReference type="InterPro" id="IPR008929">
    <property type="entry name" value="Chondroitin_lyas"/>
</dbReference>
<keyword evidence="4" id="KW-1185">Reference proteome</keyword>
<evidence type="ECO:0000313" key="3">
    <source>
        <dbReference type="EMBL" id="PYI55709.1"/>
    </source>
</evidence>
<dbReference type="AlphaFoldDB" id="A0A2V5K888"/>
<protein>
    <submittedName>
        <fullName evidence="3">Heparinase</fullName>
    </submittedName>
</protein>
<dbReference type="Pfam" id="PF07940">
    <property type="entry name" value="Hepar_II_III_C"/>
    <property type="match status" value="1"/>
</dbReference>
<dbReference type="SUPFAM" id="SSF48230">
    <property type="entry name" value="Chondroitin AC/alginate lyase"/>
    <property type="match status" value="1"/>
</dbReference>
<comment type="subcellular location">
    <subcellularLocation>
        <location evidence="1">Cell envelope</location>
    </subcellularLocation>
</comment>
<evidence type="ECO:0000259" key="2">
    <source>
        <dbReference type="Pfam" id="PF07940"/>
    </source>
</evidence>
<dbReference type="Gene3D" id="1.50.10.100">
    <property type="entry name" value="Chondroitin AC/alginate lyase"/>
    <property type="match status" value="1"/>
</dbReference>
<evidence type="ECO:0000256" key="1">
    <source>
        <dbReference type="ARBA" id="ARBA00004196"/>
    </source>
</evidence>
<dbReference type="RefSeq" id="WP_110839511.1">
    <property type="nucleotide sequence ID" value="NZ_QJVJ01000003.1"/>
</dbReference>
<proteinExistence type="predicted"/>
<dbReference type="Gene3D" id="2.70.98.70">
    <property type="match status" value="1"/>
</dbReference>
<reference evidence="3 4" key="1">
    <citation type="submission" date="2018-05" db="EMBL/GenBank/DDBJ databases">
        <title>Paenibacillus flagellatus sp. nov., isolated from selenium mineral soil.</title>
        <authorList>
            <person name="Dai X."/>
        </authorList>
    </citation>
    <scope>NUCLEOTIDE SEQUENCE [LARGE SCALE GENOMIC DNA]</scope>
    <source>
        <strain evidence="3 4">DXL2</strain>
    </source>
</reference>
<evidence type="ECO:0000313" key="4">
    <source>
        <dbReference type="Proteomes" id="UP000247476"/>
    </source>
</evidence>
<dbReference type="InterPro" id="IPR012480">
    <property type="entry name" value="Hepar_II_III_C"/>
</dbReference>
<feature type="domain" description="Heparinase II/III-like C-terminal" evidence="2">
    <location>
        <begin position="407"/>
        <end position="576"/>
    </location>
</feature>
<accession>A0A2V5K888</accession>
<sequence length="621" mass="69727">MLAERGTIEQLRKRLVPAGEYRPFARGDEREAWEALPLEAKRELVRGGEERLPFAWPALPAARYMDYVRNGNRSVYENAYFERRRALLQLVMAECAEYEGRFSEQIVNGIWAICEESSWVVPAHMSLSRKGFGDGLPDITDPVIDLFAAETASLLAWTVYLLGTRLDGCSGVVRDRVKLEVGRRIHTPYLERDDFWWMGLKPGRKVNNWNPWVNASCLSSFLLLEDDHDRRVRGVSKAMRSLDAFLAVYPEDGGCDEGPSYWSRAGGSLFDALEQLYGATNGEIDVYGEPLIREIGRYIYRVHVAGKSYINFADGDANVEIDAELAERFGRRIGDPQLSALGAAAISPDSLRPRYIVTLFRYAQTVLRYREVSEARAKPPLLRDVWTNGLQVMAARETEGSERGLFLAAKGGHNDESHNHNDIGHFIVYADGKPLLIDVGVETYTAKTFSASRYDIWTMRSEYHNVPVVNGYGQSAGGGFAAGRVAYRTGDGRSELEMELAGAYPEEAGIVSWIRSCTLQRGDRSRVEIADRYKLRHANGRIALHLMAADAPQLETNGVLLLGSGNERRRLSFDGERMGCTVERIAIGDEKLKRTWGEAVYRIALDVKAPELEGEWRIVVE</sequence>
<dbReference type="GO" id="GO:0016829">
    <property type="term" value="F:lyase activity"/>
    <property type="evidence" value="ECO:0007669"/>
    <property type="project" value="InterPro"/>
</dbReference>
<name>A0A2V5K888_9BACL</name>
<organism evidence="3 4">
    <name type="scientific">Paenibacillus flagellatus</name>
    <dbReference type="NCBI Taxonomy" id="2211139"/>
    <lineage>
        <taxon>Bacteria</taxon>
        <taxon>Bacillati</taxon>
        <taxon>Bacillota</taxon>
        <taxon>Bacilli</taxon>
        <taxon>Bacillales</taxon>
        <taxon>Paenibacillaceae</taxon>
        <taxon>Paenibacillus</taxon>
    </lineage>
</organism>
<dbReference type="EMBL" id="QJVJ01000003">
    <property type="protein sequence ID" value="PYI55709.1"/>
    <property type="molecule type" value="Genomic_DNA"/>
</dbReference>
<dbReference type="Proteomes" id="UP000247476">
    <property type="component" value="Unassembled WGS sequence"/>
</dbReference>
<dbReference type="OrthoDB" id="9793856at2"/>
<comment type="caution">
    <text evidence="3">The sequence shown here is derived from an EMBL/GenBank/DDBJ whole genome shotgun (WGS) entry which is preliminary data.</text>
</comment>